<dbReference type="RefSeq" id="WP_042681071.1">
    <property type="nucleotide sequence ID" value="NZ_CP006965.1"/>
</dbReference>
<dbReference type="PANTHER" id="PTHR45947:SF3">
    <property type="entry name" value="SULFOQUINOVOSYL TRANSFERASE SQD2"/>
    <property type="match status" value="1"/>
</dbReference>
<evidence type="ECO:0000313" key="4">
    <source>
        <dbReference type="Proteomes" id="UP000019027"/>
    </source>
</evidence>
<reference evidence="3 4" key="1">
    <citation type="journal article" date="2014" name="Int. J. Syst. Evol. Microbiol.">
        <title>Thermococcus paralvinellae sp. nov. and Thermococcus cleftensis sp. nov. of hyperthermophilic heterotrophs from deep-sea hydrothermal vents.</title>
        <authorList>
            <person name="Hensley S.A."/>
            <person name="Jung J.H."/>
            <person name="Park C.S."/>
            <person name="Holden J.F."/>
        </authorList>
    </citation>
    <scope>NUCLEOTIDE SEQUENCE [LARGE SCALE GENOMIC DNA]</scope>
    <source>
        <strain evidence="3 4">ES1</strain>
    </source>
</reference>
<dbReference type="HOGENOM" id="CLU_009583_2_5_2"/>
<accession>W0I7T7</accession>
<dbReference type="GeneID" id="24907224"/>
<gene>
    <name evidence="3" type="ORF">TES1_1131</name>
</gene>
<sequence>MRILMVGHYPPHTGGIANHLDNLVRELRKRHEVHILTYGPVVPREFEKEFVHQVKPPNFFGIRGISFTLLASKKIEKLHREHGFDLIHAHFIGTTSYAGILAKEKVRVPVIVTAHGSDLDFMSKLPLGTYYVKKSLSDADVVIAVSHYLAKKALSLGAKNVYVVPNGVKEFKHKKDKRRYVTFIGALRHYKSPETVLKLAEVFPDEKFLIVGDGPLRNILEEKAPPNVQFLGYRSDIENILSKTKILILPSKREGFGLVIIEANALGVPVIGRKVGGIPELIREGKNGVTFEEFEDLTERFQELLALKKQRKIGRFGKNISKKYTWKNIARKIEEIYENTLCSP</sequence>
<dbReference type="InterPro" id="IPR050194">
    <property type="entry name" value="Glycosyltransferase_grp1"/>
</dbReference>
<dbReference type="InterPro" id="IPR001296">
    <property type="entry name" value="Glyco_trans_1"/>
</dbReference>
<dbReference type="STRING" id="582419.TES1_1131"/>
<feature type="domain" description="Glycosyl transferase family 1" evidence="1">
    <location>
        <begin position="172"/>
        <end position="312"/>
    </location>
</feature>
<feature type="domain" description="Glycosyltransferase subfamily 4-like N-terminal" evidence="2">
    <location>
        <begin position="14"/>
        <end position="168"/>
    </location>
</feature>
<name>W0I7T7_9EURY</name>
<evidence type="ECO:0000259" key="2">
    <source>
        <dbReference type="Pfam" id="PF13439"/>
    </source>
</evidence>
<evidence type="ECO:0000313" key="3">
    <source>
        <dbReference type="EMBL" id="AHF80515.1"/>
    </source>
</evidence>
<dbReference type="InterPro" id="IPR028098">
    <property type="entry name" value="Glyco_trans_4-like_N"/>
</dbReference>
<dbReference type="Proteomes" id="UP000019027">
    <property type="component" value="Chromosome"/>
</dbReference>
<dbReference type="CDD" id="cd03801">
    <property type="entry name" value="GT4_PimA-like"/>
    <property type="match status" value="1"/>
</dbReference>
<keyword evidence="4" id="KW-1185">Reference proteome</keyword>
<dbReference type="Gene3D" id="3.40.50.2000">
    <property type="entry name" value="Glycogen Phosphorylase B"/>
    <property type="match status" value="2"/>
</dbReference>
<dbReference type="SUPFAM" id="SSF53756">
    <property type="entry name" value="UDP-Glycosyltransferase/glycogen phosphorylase"/>
    <property type="match status" value="1"/>
</dbReference>
<organism evidence="3 4">
    <name type="scientific">Thermococcus paralvinellae</name>
    <dbReference type="NCBI Taxonomy" id="582419"/>
    <lineage>
        <taxon>Archaea</taxon>
        <taxon>Methanobacteriati</taxon>
        <taxon>Methanobacteriota</taxon>
        <taxon>Thermococci</taxon>
        <taxon>Thermococcales</taxon>
        <taxon>Thermococcaceae</taxon>
        <taxon>Thermococcus</taxon>
    </lineage>
</organism>
<dbReference type="AlphaFoldDB" id="W0I7T7"/>
<protein>
    <submittedName>
        <fullName evidence="3">Glycosyl transferase family protein 6</fullName>
    </submittedName>
</protein>
<dbReference type="KEGG" id="ths:TES1_1131"/>
<dbReference type="Pfam" id="PF13439">
    <property type="entry name" value="Glyco_transf_4"/>
    <property type="match status" value="1"/>
</dbReference>
<proteinExistence type="predicted"/>
<keyword evidence="3" id="KW-0808">Transferase</keyword>
<dbReference type="EMBL" id="CP006965">
    <property type="protein sequence ID" value="AHF80515.1"/>
    <property type="molecule type" value="Genomic_DNA"/>
</dbReference>
<evidence type="ECO:0000259" key="1">
    <source>
        <dbReference type="Pfam" id="PF00534"/>
    </source>
</evidence>
<dbReference type="GO" id="GO:0016757">
    <property type="term" value="F:glycosyltransferase activity"/>
    <property type="evidence" value="ECO:0007669"/>
    <property type="project" value="InterPro"/>
</dbReference>
<dbReference type="OrthoDB" id="132546at2157"/>
<dbReference type="PANTHER" id="PTHR45947">
    <property type="entry name" value="SULFOQUINOVOSYL TRANSFERASE SQD2"/>
    <property type="match status" value="1"/>
</dbReference>
<dbReference type="Pfam" id="PF00534">
    <property type="entry name" value="Glycos_transf_1"/>
    <property type="match status" value="1"/>
</dbReference>